<dbReference type="EMBL" id="QJJK01000002">
    <property type="protein sequence ID" value="PXW63436.1"/>
    <property type="molecule type" value="Genomic_DNA"/>
</dbReference>
<dbReference type="Proteomes" id="UP000248021">
    <property type="component" value="Unassembled WGS sequence"/>
</dbReference>
<name>A0A2V3UDR8_9HYPH</name>
<dbReference type="GO" id="GO:0019748">
    <property type="term" value="P:secondary metabolic process"/>
    <property type="evidence" value="ECO:0007669"/>
    <property type="project" value="TreeGrafter"/>
</dbReference>
<feature type="domain" description="Amidohydrolase-related" evidence="2">
    <location>
        <begin position="11"/>
        <end position="352"/>
    </location>
</feature>
<protein>
    <recommendedName>
        <fullName evidence="2">Amidohydrolase-related domain-containing protein</fullName>
    </recommendedName>
</protein>
<comment type="caution">
    <text evidence="3">The sequence shown here is derived from an EMBL/GenBank/DDBJ whole genome shotgun (WGS) entry which is preliminary data.</text>
</comment>
<dbReference type="RefSeq" id="WP_110373779.1">
    <property type="nucleotide sequence ID" value="NZ_JAHBRY010000002.1"/>
</dbReference>
<keyword evidence="1" id="KW-0456">Lyase</keyword>
<dbReference type="PANTHER" id="PTHR21240:SF28">
    <property type="entry name" value="ISO-OROTATE DECARBOXYLASE (EUROFUNG)"/>
    <property type="match status" value="1"/>
</dbReference>
<dbReference type="InterPro" id="IPR006680">
    <property type="entry name" value="Amidohydro-rel"/>
</dbReference>
<dbReference type="Pfam" id="PF04909">
    <property type="entry name" value="Amidohydro_2"/>
    <property type="match status" value="1"/>
</dbReference>
<sequence>MVNTGSDSMKIDCDIHPGVPGVEALLPYMSDFWREQFVNREIDGMELASYPPTAPISCRPDWREKGRPPGSSLETVRRQALDGLGLSLAICNPLYGGQVAMSEHMGTAVSAAVNDWIRHEWLDREPRLRASIVVAAQDPIAAAAEIDRCASSDRRFVQVLMLVANELTLGRRYYWPIFEAAQRHGLPIGIHAGSMQRYPATPTGSPTHLLQDYASAPQMFCAQVQSLLCEGVFSKFPDLTFVLIESGVGWVVPFMWRSTKTWRGVRGEVPWMKRPAIDEVRDRIRMTIQPFDGPDAGPDLERFIEQLGSDDILLFSSDYPHWHFEGSDAMPPGLSSELARKIAWQNPLNTYPRLRESLS</sequence>
<dbReference type="GO" id="GO:0016787">
    <property type="term" value="F:hydrolase activity"/>
    <property type="evidence" value="ECO:0007669"/>
    <property type="project" value="InterPro"/>
</dbReference>
<dbReference type="SUPFAM" id="SSF51556">
    <property type="entry name" value="Metallo-dependent hydrolases"/>
    <property type="match status" value="1"/>
</dbReference>
<dbReference type="InterPro" id="IPR032465">
    <property type="entry name" value="ACMSD"/>
</dbReference>
<proteinExistence type="predicted"/>
<dbReference type="AlphaFoldDB" id="A0A2V3UDR8"/>
<dbReference type="GO" id="GO:0005737">
    <property type="term" value="C:cytoplasm"/>
    <property type="evidence" value="ECO:0007669"/>
    <property type="project" value="TreeGrafter"/>
</dbReference>
<dbReference type="OrthoDB" id="149172at2"/>
<evidence type="ECO:0000256" key="1">
    <source>
        <dbReference type="ARBA" id="ARBA00023239"/>
    </source>
</evidence>
<keyword evidence="4" id="KW-1185">Reference proteome</keyword>
<dbReference type="GO" id="GO:0016831">
    <property type="term" value="F:carboxy-lyase activity"/>
    <property type="evidence" value="ECO:0007669"/>
    <property type="project" value="InterPro"/>
</dbReference>
<reference evidence="3 4" key="1">
    <citation type="submission" date="2018-05" db="EMBL/GenBank/DDBJ databases">
        <title>Genomic Encyclopedia of Type Strains, Phase IV (KMG-IV): sequencing the most valuable type-strain genomes for metagenomic binning, comparative biology and taxonomic classification.</title>
        <authorList>
            <person name="Goeker M."/>
        </authorList>
    </citation>
    <scope>NUCLEOTIDE SEQUENCE [LARGE SCALE GENOMIC DNA]</scope>
    <source>
        <strain evidence="3 4">DSM 6462</strain>
    </source>
</reference>
<accession>A0A2V3UDR8</accession>
<dbReference type="Gene3D" id="3.20.20.140">
    <property type="entry name" value="Metal-dependent hydrolases"/>
    <property type="match status" value="1"/>
</dbReference>
<gene>
    <name evidence="3" type="ORF">C7450_102352</name>
</gene>
<dbReference type="PANTHER" id="PTHR21240">
    <property type="entry name" value="2-AMINO-3-CARBOXYLMUCONATE-6-SEMIALDEHYDE DECARBOXYLASE"/>
    <property type="match status" value="1"/>
</dbReference>
<dbReference type="InterPro" id="IPR032466">
    <property type="entry name" value="Metal_Hydrolase"/>
</dbReference>
<evidence type="ECO:0000313" key="3">
    <source>
        <dbReference type="EMBL" id="PXW63436.1"/>
    </source>
</evidence>
<organism evidence="3 4">
    <name type="scientific">Chelatococcus asaccharovorans</name>
    <dbReference type="NCBI Taxonomy" id="28210"/>
    <lineage>
        <taxon>Bacteria</taxon>
        <taxon>Pseudomonadati</taxon>
        <taxon>Pseudomonadota</taxon>
        <taxon>Alphaproteobacteria</taxon>
        <taxon>Hyphomicrobiales</taxon>
        <taxon>Chelatococcaceae</taxon>
        <taxon>Chelatococcus</taxon>
    </lineage>
</organism>
<evidence type="ECO:0000259" key="2">
    <source>
        <dbReference type="Pfam" id="PF04909"/>
    </source>
</evidence>
<evidence type="ECO:0000313" key="4">
    <source>
        <dbReference type="Proteomes" id="UP000248021"/>
    </source>
</evidence>